<reference evidence="3" key="1">
    <citation type="submission" date="2020-10" db="EMBL/GenBank/DDBJ databases">
        <title>Sequencing the genomes of 1000 actinobacteria strains.</title>
        <authorList>
            <person name="Klenk H.-P."/>
        </authorList>
    </citation>
    <scope>NUCLEOTIDE SEQUENCE</scope>
    <source>
        <strain evidence="3">DSM 46832</strain>
    </source>
</reference>
<dbReference type="Proteomes" id="UP000649753">
    <property type="component" value="Unassembled WGS sequence"/>
</dbReference>
<evidence type="ECO:0000256" key="1">
    <source>
        <dbReference type="SAM" id="MobiDB-lite"/>
    </source>
</evidence>
<organism evidence="3 4">
    <name type="scientific">Plantactinospora soyae</name>
    <dbReference type="NCBI Taxonomy" id="1544732"/>
    <lineage>
        <taxon>Bacteria</taxon>
        <taxon>Bacillati</taxon>
        <taxon>Actinomycetota</taxon>
        <taxon>Actinomycetes</taxon>
        <taxon>Micromonosporales</taxon>
        <taxon>Micromonosporaceae</taxon>
        <taxon>Plantactinospora</taxon>
    </lineage>
</organism>
<dbReference type="AlphaFoldDB" id="A0A927QVR6"/>
<feature type="signal peptide" evidence="2">
    <location>
        <begin position="1"/>
        <end position="30"/>
    </location>
</feature>
<keyword evidence="2" id="KW-0732">Signal</keyword>
<sequence>MSSNLLGKVLAGAGLGAASLLICAPGTALADDYRPGHEDNKGHIYTEPKGVKPGHKFKIFLKCEHPVERPWVSSRITGKIWLKPVKEHDEREGRPQAPDDNGSEDPGQPSQPPQTGQPSLPPDGEQPGQPEDGQPMLPEDGLPQDGADEQTEDGAGGQPQGGEGGQAAAYGDEHEYWAWAKVGSKTKPGHYEAKGSCGHGTIVVLPRGWVPGGDGGASTDTSRTVAGAGMLGAAAIGGFLMIRRRRTDGSVA</sequence>
<name>A0A927QVR6_9ACTN</name>
<feature type="compositionally biased region" description="Basic and acidic residues" evidence="1">
    <location>
        <begin position="84"/>
        <end position="94"/>
    </location>
</feature>
<keyword evidence="4" id="KW-1185">Reference proteome</keyword>
<evidence type="ECO:0000313" key="3">
    <source>
        <dbReference type="EMBL" id="MBE1484697.1"/>
    </source>
</evidence>
<evidence type="ECO:0000256" key="2">
    <source>
        <dbReference type="SAM" id="SignalP"/>
    </source>
</evidence>
<dbReference type="RefSeq" id="WP_192765017.1">
    <property type="nucleotide sequence ID" value="NZ_JADBEB010000001.1"/>
</dbReference>
<protein>
    <recommendedName>
        <fullName evidence="5">Gram-positive cocci surface proteins LPxTG domain-containing protein</fullName>
    </recommendedName>
</protein>
<proteinExistence type="predicted"/>
<comment type="caution">
    <text evidence="3">The sequence shown here is derived from an EMBL/GenBank/DDBJ whole genome shotgun (WGS) entry which is preliminary data.</text>
</comment>
<feature type="compositionally biased region" description="Gly residues" evidence="1">
    <location>
        <begin position="154"/>
        <end position="165"/>
    </location>
</feature>
<feature type="chain" id="PRO_5036851437" description="Gram-positive cocci surface proteins LPxTG domain-containing protein" evidence="2">
    <location>
        <begin position="31"/>
        <end position="252"/>
    </location>
</feature>
<accession>A0A927QVR6</accession>
<feature type="region of interest" description="Disordered" evidence="1">
    <location>
        <begin position="83"/>
        <end position="168"/>
    </location>
</feature>
<evidence type="ECO:0008006" key="5">
    <source>
        <dbReference type="Google" id="ProtNLM"/>
    </source>
</evidence>
<dbReference type="EMBL" id="JADBEB010000001">
    <property type="protein sequence ID" value="MBE1484697.1"/>
    <property type="molecule type" value="Genomic_DNA"/>
</dbReference>
<evidence type="ECO:0000313" key="4">
    <source>
        <dbReference type="Proteomes" id="UP000649753"/>
    </source>
</evidence>
<gene>
    <name evidence="3" type="ORF">H4W31_000335</name>
</gene>